<comment type="catalytic activity">
    <reaction evidence="8">
        <text>L-seryl-[protein] + UTP = O-(5'-uridylyl)-L-seryl-[protein] + diphosphate</text>
        <dbReference type="Rhea" id="RHEA:64604"/>
        <dbReference type="Rhea" id="RHEA-COMP:9863"/>
        <dbReference type="Rhea" id="RHEA-COMP:16635"/>
        <dbReference type="ChEBI" id="CHEBI:29999"/>
        <dbReference type="ChEBI" id="CHEBI:33019"/>
        <dbReference type="ChEBI" id="CHEBI:46398"/>
        <dbReference type="ChEBI" id="CHEBI:156051"/>
    </reaction>
</comment>
<comment type="similarity">
    <text evidence="1 8">Belongs to the SELO family.</text>
</comment>
<keyword evidence="10" id="KW-1185">Reference proteome</keyword>
<feature type="binding site" evidence="8">
    <location>
        <position position="248"/>
    </location>
    <ligand>
        <name>Mg(2+)</name>
        <dbReference type="ChEBI" id="CHEBI:18420"/>
    </ligand>
</feature>
<comment type="cofactor">
    <cofactor evidence="8">
        <name>Mg(2+)</name>
        <dbReference type="ChEBI" id="CHEBI:18420"/>
    </cofactor>
    <cofactor evidence="8">
        <name>Mn(2+)</name>
        <dbReference type="ChEBI" id="CHEBI:29035"/>
    </cofactor>
</comment>
<dbReference type="EMBL" id="SCWB01000002">
    <property type="protein sequence ID" value="TDM12742.1"/>
    <property type="molecule type" value="Genomic_DNA"/>
</dbReference>
<evidence type="ECO:0000256" key="2">
    <source>
        <dbReference type="ARBA" id="ARBA00022679"/>
    </source>
</evidence>
<dbReference type="GO" id="GO:0030145">
    <property type="term" value="F:manganese ion binding"/>
    <property type="evidence" value="ECO:0007669"/>
    <property type="project" value="UniProtKB-UniRule"/>
</dbReference>
<evidence type="ECO:0000256" key="5">
    <source>
        <dbReference type="ARBA" id="ARBA00022741"/>
    </source>
</evidence>
<feature type="binding site" evidence="8">
    <location>
        <position position="257"/>
    </location>
    <ligand>
        <name>ATP</name>
        <dbReference type="ChEBI" id="CHEBI:30616"/>
    </ligand>
</feature>
<comment type="catalytic activity">
    <reaction evidence="8">
        <text>L-tyrosyl-[protein] + UTP = O-(5'-uridylyl)-L-tyrosyl-[protein] + diphosphate</text>
        <dbReference type="Rhea" id="RHEA:83887"/>
        <dbReference type="Rhea" id="RHEA-COMP:10136"/>
        <dbReference type="Rhea" id="RHEA-COMP:20238"/>
        <dbReference type="ChEBI" id="CHEBI:33019"/>
        <dbReference type="ChEBI" id="CHEBI:46398"/>
        <dbReference type="ChEBI" id="CHEBI:46858"/>
        <dbReference type="ChEBI" id="CHEBI:90602"/>
    </reaction>
</comment>
<keyword evidence="5 8" id="KW-0547">Nucleotide-binding</keyword>
<feature type="binding site" evidence="8">
    <location>
        <position position="120"/>
    </location>
    <ligand>
        <name>ATP</name>
        <dbReference type="ChEBI" id="CHEBI:30616"/>
    </ligand>
</feature>
<evidence type="ECO:0000313" key="10">
    <source>
        <dbReference type="Proteomes" id="UP000294802"/>
    </source>
</evidence>
<dbReference type="AlphaFoldDB" id="A0A4R6BWS3"/>
<proteinExistence type="inferred from homology"/>
<keyword evidence="7 8" id="KW-0460">Magnesium</keyword>
<comment type="catalytic activity">
    <reaction evidence="8">
        <text>L-histidyl-[protein] + UTP = N(tele)-(5'-uridylyl)-L-histidyl-[protein] + diphosphate</text>
        <dbReference type="Rhea" id="RHEA:83891"/>
        <dbReference type="Rhea" id="RHEA-COMP:9745"/>
        <dbReference type="Rhea" id="RHEA-COMP:20239"/>
        <dbReference type="ChEBI" id="CHEBI:29979"/>
        <dbReference type="ChEBI" id="CHEBI:33019"/>
        <dbReference type="ChEBI" id="CHEBI:46398"/>
        <dbReference type="ChEBI" id="CHEBI:233474"/>
    </reaction>
</comment>
<protein>
    <recommendedName>
        <fullName evidence="8">Protein nucleotidyltransferase YdiU</fullName>
        <ecNumber evidence="8">2.7.7.-</ecNumber>
    </recommendedName>
    <alternativeName>
        <fullName evidence="8">Protein adenylyltransferase YdiU</fullName>
        <ecNumber evidence="8">2.7.7.108</ecNumber>
    </alternativeName>
    <alternativeName>
        <fullName evidence="8">Protein uridylyltransferase YdiU</fullName>
        <ecNumber evidence="8">2.7.7.-</ecNumber>
    </alternativeName>
</protein>
<evidence type="ECO:0000256" key="4">
    <source>
        <dbReference type="ARBA" id="ARBA00022723"/>
    </source>
</evidence>
<keyword evidence="3 8" id="KW-0548">Nucleotidyltransferase</keyword>
<dbReference type="InterPro" id="IPR003846">
    <property type="entry name" value="SelO"/>
</dbReference>
<name>A0A4R6BWS3_9STAP</name>
<dbReference type="NCBIfam" id="NF000658">
    <property type="entry name" value="PRK00029.1"/>
    <property type="match status" value="1"/>
</dbReference>
<comment type="catalytic activity">
    <reaction evidence="8">
        <text>L-seryl-[protein] + ATP = 3-O-(5'-adenylyl)-L-seryl-[protein] + diphosphate</text>
        <dbReference type="Rhea" id="RHEA:58120"/>
        <dbReference type="Rhea" id="RHEA-COMP:9863"/>
        <dbReference type="Rhea" id="RHEA-COMP:15073"/>
        <dbReference type="ChEBI" id="CHEBI:29999"/>
        <dbReference type="ChEBI" id="CHEBI:30616"/>
        <dbReference type="ChEBI" id="CHEBI:33019"/>
        <dbReference type="ChEBI" id="CHEBI:142516"/>
        <dbReference type="EC" id="2.7.7.108"/>
    </reaction>
</comment>
<keyword evidence="8" id="KW-0464">Manganese</keyword>
<dbReference type="EC" id="2.7.7.-" evidence="8"/>
<dbReference type="GO" id="GO:0000287">
    <property type="term" value="F:magnesium ion binding"/>
    <property type="evidence" value="ECO:0007669"/>
    <property type="project" value="UniProtKB-UniRule"/>
</dbReference>
<evidence type="ECO:0000313" key="9">
    <source>
        <dbReference type="EMBL" id="TDM12742.1"/>
    </source>
</evidence>
<feature type="active site" description="Proton acceptor" evidence="8">
    <location>
        <position position="247"/>
    </location>
</feature>
<keyword evidence="6 8" id="KW-0067">ATP-binding</keyword>
<evidence type="ECO:0000256" key="7">
    <source>
        <dbReference type="ARBA" id="ARBA00022842"/>
    </source>
</evidence>
<keyword evidence="4 8" id="KW-0479">Metal-binding</keyword>
<feature type="binding site" evidence="8">
    <location>
        <position position="121"/>
    </location>
    <ligand>
        <name>ATP</name>
        <dbReference type="ChEBI" id="CHEBI:30616"/>
    </ligand>
</feature>
<dbReference type="Proteomes" id="UP000294802">
    <property type="component" value="Unassembled WGS sequence"/>
</dbReference>
<feature type="binding site" evidence="8">
    <location>
        <position position="171"/>
    </location>
    <ligand>
        <name>ATP</name>
        <dbReference type="ChEBI" id="CHEBI:30616"/>
    </ligand>
</feature>
<accession>A0A4R6BWS3</accession>
<keyword evidence="2 8" id="KW-0808">Transferase</keyword>
<dbReference type="HAMAP" id="MF_00692">
    <property type="entry name" value="SelO"/>
    <property type="match status" value="1"/>
</dbReference>
<gene>
    <name evidence="8" type="primary">ydiU</name>
    <name evidence="8" type="synonym">selO</name>
    <name evidence="9" type="ORF">ERX29_01695</name>
</gene>
<comment type="caution">
    <text evidence="9">The sequence shown here is derived from an EMBL/GenBank/DDBJ whole genome shotgun (WGS) entry which is preliminary data.</text>
</comment>
<feature type="binding site" evidence="8">
    <location>
        <position position="108"/>
    </location>
    <ligand>
        <name>ATP</name>
        <dbReference type="ChEBI" id="CHEBI:30616"/>
    </ligand>
</feature>
<feature type="binding site" evidence="8">
    <location>
        <position position="257"/>
    </location>
    <ligand>
        <name>Mg(2+)</name>
        <dbReference type="ChEBI" id="CHEBI:18420"/>
    </ligand>
</feature>
<organism evidence="9 10">
    <name type="scientific">Macrococcus lamae</name>
    <dbReference type="NCBI Taxonomy" id="198484"/>
    <lineage>
        <taxon>Bacteria</taxon>
        <taxon>Bacillati</taxon>
        <taxon>Bacillota</taxon>
        <taxon>Bacilli</taxon>
        <taxon>Bacillales</taxon>
        <taxon>Staphylococcaceae</taxon>
        <taxon>Macrococcus</taxon>
    </lineage>
</organism>
<feature type="binding site" evidence="8">
    <location>
        <position position="85"/>
    </location>
    <ligand>
        <name>ATP</name>
        <dbReference type="ChEBI" id="CHEBI:30616"/>
    </ligand>
</feature>
<dbReference type="Pfam" id="PF02696">
    <property type="entry name" value="SelO"/>
    <property type="match status" value="1"/>
</dbReference>
<dbReference type="GO" id="GO:0005524">
    <property type="term" value="F:ATP binding"/>
    <property type="evidence" value="ECO:0007669"/>
    <property type="project" value="UniProtKB-UniRule"/>
</dbReference>
<dbReference type="OrthoDB" id="9773505at2"/>
<feature type="binding site" evidence="8">
    <location>
        <position position="88"/>
    </location>
    <ligand>
        <name>ATP</name>
        <dbReference type="ChEBI" id="CHEBI:30616"/>
    </ligand>
</feature>
<evidence type="ECO:0000256" key="3">
    <source>
        <dbReference type="ARBA" id="ARBA00022695"/>
    </source>
</evidence>
<dbReference type="RefSeq" id="WP_133442957.1">
    <property type="nucleotide sequence ID" value="NZ_SCWB01000002.1"/>
</dbReference>
<dbReference type="GO" id="GO:0070733">
    <property type="term" value="F:AMPylase activity"/>
    <property type="evidence" value="ECO:0007669"/>
    <property type="project" value="UniProtKB-EC"/>
</dbReference>
<comment type="catalytic activity">
    <reaction evidence="8">
        <text>L-threonyl-[protein] + ATP = 3-O-(5'-adenylyl)-L-threonyl-[protein] + diphosphate</text>
        <dbReference type="Rhea" id="RHEA:54292"/>
        <dbReference type="Rhea" id="RHEA-COMP:11060"/>
        <dbReference type="Rhea" id="RHEA-COMP:13847"/>
        <dbReference type="ChEBI" id="CHEBI:30013"/>
        <dbReference type="ChEBI" id="CHEBI:30616"/>
        <dbReference type="ChEBI" id="CHEBI:33019"/>
        <dbReference type="ChEBI" id="CHEBI:138113"/>
        <dbReference type="EC" id="2.7.7.108"/>
    </reaction>
</comment>
<reference evidence="9 10" key="1">
    <citation type="submission" date="2019-01" db="EMBL/GenBank/DDBJ databases">
        <title>Draft genome sequences of the type strains of six Macrococcus species.</title>
        <authorList>
            <person name="Mazhar S."/>
            <person name="Altermann E."/>
            <person name="Hill C."/>
            <person name="Mcauliffe O."/>
        </authorList>
    </citation>
    <scope>NUCLEOTIDE SEQUENCE [LARGE SCALE GENOMIC DNA]</scope>
    <source>
        <strain evidence="9 10">CCM4815</strain>
    </source>
</reference>
<dbReference type="PANTHER" id="PTHR32057">
    <property type="entry name" value="PROTEIN ADENYLYLTRANSFERASE SELO, MITOCHONDRIAL"/>
    <property type="match status" value="1"/>
</dbReference>
<evidence type="ECO:0000256" key="8">
    <source>
        <dbReference type="HAMAP-Rule" id="MF_00692"/>
    </source>
</evidence>
<comment type="function">
    <text evidence="8">Nucleotidyltransferase involved in the post-translational modification of proteins. It can catalyze the addition of adenosine monophosphate (AMP) or uridine monophosphate (UMP) to a protein, resulting in modifications known as AMPylation and UMPylation.</text>
</comment>
<comment type="catalytic activity">
    <reaction evidence="8">
        <text>L-tyrosyl-[protein] + ATP = O-(5'-adenylyl)-L-tyrosyl-[protein] + diphosphate</text>
        <dbReference type="Rhea" id="RHEA:54288"/>
        <dbReference type="Rhea" id="RHEA-COMP:10136"/>
        <dbReference type="Rhea" id="RHEA-COMP:13846"/>
        <dbReference type="ChEBI" id="CHEBI:30616"/>
        <dbReference type="ChEBI" id="CHEBI:33019"/>
        <dbReference type="ChEBI" id="CHEBI:46858"/>
        <dbReference type="ChEBI" id="CHEBI:83624"/>
        <dbReference type="EC" id="2.7.7.108"/>
    </reaction>
</comment>
<feature type="binding site" evidence="8">
    <location>
        <position position="87"/>
    </location>
    <ligand>
        <name>ATP</name>
        <dbReference type="ChEBI" id="CHEBI:30616"/>
    </ligand>
</feature>
<sequence>MSSNQWKFDNTYLALPDDLYTREQLNPVSKPKIVAKNTQLADELGLDISIFESAQLFGGNSLPEGAEPIAQAYAGHQFGQFSMLGDGRVLLLGEHITPHGKRYDIQLKGSGRTPYSRMGDGRSPLGPMLREYIISEAMHALAIPSTRSLAVTATGDQVRRETSMLGGILTRVAASHIRVGTFEYAARLEDDTIIRKLADYTINRHYPQSNNKDNKYLALLDKVIDVQASLIAKWQAVGFIHGVMNTDNMTISGETIDYGPCAFMDSFNPATVFSSIDVQGRYQFQNQPGIGLWNLSRFAETLISLIDSDEEKAISLAKGSLKQYETCYISYYLDYMAQKLGIHERQENDDQLMIDFLNLLELHELDYTATFRLLSENKVEQMTIRNEETFTNWYQRWQKRIRTEDQPYQLMKSVNPVVIPRNHLVEEALKEATDDDDYTKFNKLLKVVTDPYNESHAEKYMCGPDPSQQVLQTFCGT</sequence>
<evidence type="ECO:0000256" key="1">
    <source>
        <dbReference type="ARBA" id="ARBA00009747"/>
    </source>
</evidence>
<dbReference type="PANTHER" id="PTHR32057:SF14">
    <property type="entry name" value="PROTEIN ADENYLYLTRANSFERASE SELO, MITOCHONDRIAL"/>
    <property type="match status" value="1"/>
</dbReference>
<evidence type="ECO:0000256" key="6">
    <source>
        <dbReference type="ARBA" id="ARBA00022840"/>
    </source>
</evidence>
<dbReference type="EC" id="2.7.7.108" evidence="8"/>
<feature type="binding site" evidence="8">
    <location>
        <position position="178"/>
    </location>
    <ligand>
        <name>ATP</name>
        <dbReference type="ChEBI" id="CHEBI:30616"/>
    </ligand>
</feature>